<dbReference type="AlphaFoldDB" id="A0A0F5ZP16"/>
<accession>A0A0F5ZP16</accession>
<name>A0A0F5ZP16_STEMA</name>
<evidence type="ECO:0000313" key="1">
    <source>
        <dbReference type="EMBL" id="KKD57062.1"/>
    </source>
</evidence>
<proteinExistence type="predicted"/>
<gene>
    <name evidence="1" type="ORF">VM57_13955</name>
</gene>
<evidence type="ECO:0000313" key="2">
    <source>
        <dbReference type="Proteomes" id="UP000243478"/>
    </source>
</evidence>
<organism evidence="1 2">
    <name type="scientific">Stenotrophomonas maltophilia</name>
    <name type="common">Pseudomonas maltophilia</name>
    <name type="synonym">Xanthomonas maltophilia</name>
    <dbReference type="NCBI Taxonomy" id="40324"/>
    <lineage>
        <taxon>Bacteria</taxon>
        <taxon>Pseudomonadati</taxon>
        <taxon>Pseudomonadota</taxon>
        <taxon>Gammaproteobacteria</taxon>
        <taxon>Lysobacterales</taxon>
        <taxon>Lysobacteraceae</taxon>
        <taxon>Stenotrophomonas</taxon>
        <taxon>Stenotrophomonas maltophilia group</taxon>
    </lineage>
</organism>
<dbReference type="Proteomes" id="UP000243478">
    <property type="component" value="Unassembled WGS sequence"/>
</dbReference>
<comment type="caution">
    <text evidence="1">The sequence shown here is derived from an EMBL/GenBank/DDBJ whole genome shotgun (WGS) entry which is preliminary data.</text>
</comment>
<protein>
    <submittedName>
        <fullName evidence="1">Uncharacterized protein</fullName>
    </submittedName>
</protein>
<reference evidence="1 2" key="1">
    <citation type="submission" date="2015-03" db="EMBL/GenBank/DDBJ databases">
        <title>Draft genome of Stenotrophomonas maltophila isolated from urine specimen.</title>
        <authorList>
            <person name="Murugan N."/>
            <person name="Malathi J."/>
            <person name="Umashankar V."/>
            <person name="Madhavan H."/>
        </authorList>
    </citation>
    <scope>NUCLEOTIDE SEQUENCE [LARGE SCALE GENOMIC DNA]</scope>
    <source>
        <strain evidence="1 2">JMNMN1</strain>
    </source>
</reference>
<sequence length="71" mass="7613">MVQVLALEQDLRATDVIAQALGVIDRARPAHVVRQIAVIGQLECGILARLVIGLGQFLQRTDQGSATKLPP</sequence>
<dbReference type="EMBL" id="JZRZ01000022">
    <property type="protein sequence ID" value="KKD57062.1"/>
    <property type="molecule type" value="Genomic_DNA"/>
</dbReference>